<organism evidence="2 3">
    <name type="scientific">Acetobacter pasteurianus NBRC 3278</name>
    <dbReference type="NCBI Taxonomy" id="1226660"/>
    <lineage>
        <taxon>Bacteria</taxon>
        <taxon>Pseudomonadati</taxon>
        <taxon>Pseudomonadota</taxon>
        <taxon>Alphaproteobacteria</taxon>
        <taxon>Acetobacterales</taxon>
        <taxon>Acetobacteraceae</taxon>
        <taxon>Acetobacter</taxon>
    </lineage>
</organism>
<dbReference type="EMBL" id="BDEV01000065">
    <property type="protein sequence ID" value="GCD62585.1"/>
    <property type="molecule type" value="Genomic_DNA"/>
</dbReference>
<feature type="region of interest" description="Disordered" evidence="1">
    <location>
        <begin position="66"/>
        <end position="102"/>
    </location>
</feature>
<keyword evidence="3" id="KW-1185">Reference proteome</keyword>
<proteinExistence type="predicted"/>
<dbReference type="AlphaFoldDB" id="A0A401X400"/>
<gene>
    <name evidence="2" type="ORF">NBRC3278_1678</name>
</gene>
<feature type="compositionally biased region" description="Basic and acidic residues" evidence="1">
    <location>
        <begin position="66"/>
        <end position="75"/>
    </location>
</feature>
<evidence type="ECO:0000313" key="3">
    <source>
        <dbReference type="Proteomes" id="UP000287385"/>
    </source>
</evidence>
<evidence type="ECO:0000256" key="1">
    <source>
        <dbReference type="SAM" id="MobiDB-lite"/>
    </source>
</evidence>
<dbReference type="Proteomes" id="UP000287385">
    <property type="component" value="Unassembled WGS sequence"/>
</dbReference>
<accession>A0A401X400</accession>
<reference evidence="2 3" key="1">
    <citation type="submission" date="2016-06" db="EMBL/GenBank/DDBJ databases">
        <title>Acetobacter pasteurianus NBRC 3278 whole genome sequencing project.</title>
        <authorList>
            <person name="Matsutani M."/>
            <person name="Shiwa Y."/>
            <person name="Okamoto-Kainuma A."/>
            <person name="Ishikawa M."/>
            <person name="Koizumi Y."/>
            <person name="Yoshikawa H."/>
            <person name="Yakushi T."/>
            <person name="Matsushita K."/>
        </authorList>
    </citation>
    <scope>NUCLEOTIDE SEQUENCE [LARGE SCALE GENOMIC DNA]</scope>
    <source>
        <strain evidence="2 3">NBRC 3278</strain>
    </source>
</reference>
<name>A0A401X400_ACEPA</name>
<evidence type="ECO:0000313" key="2">
    <source>
        <dbReference type="EMBL" id="GCD62585.1"/>
    </source>
</evidence>
<sequence>MSAQSPAQHTPLFGIHTVDLEHFFRGIHADADKVLHHGFLHLDCQLFSILLGPLRVVYAISSLGENQHRRQDNRDAVSGQGTPTRLWAPVGSRPEMMQNNRC</sequence>
<comment type="caution">
    <text evidence="2">The sequence shown here is derived from an EMBL/GenBank/DDBJ whole genome shotgun (WGS) entry which is preliminary data.</text>
</comment>
<protein>
    <submittedName>
        <fullName evidence="2">Uncharacterized protein</fullName>
    </submittedName>
</protein>